<dbReference type="SUPFAM" id="SSF46689">
    <property type="entry name" value="Homeodomain-like"/>
    <property type="match status" value="1"/>
</dbReference>
<name>A0ABQ0HGM4_9ACTN</name>
<evidence type="ECO:0000259" key="4">
    <source>
        <dbReference type="PROSITE" id="PS01124"/>
    </source>
</evidence>
<dbReference type="RefSeq" id="WP_004021897.1">
    <property type="nucleotide sequence ID" value="NZ_BAFD01000078.1"/>
</dbReference>
<dbReference type="InterPro" id="IPR018060">
    <property type="entry name" value="HTH_AraC"/>
</dbReference>
<keyword evidence="6" id="KW-1185">Reference proteome</keyword>
<dbReference type="Gene3D" id="1.10.10.60">
    <property type="entry name" value="Homeodomain-like"/>
    <property type="match status" value="1"/>
</dbReference>
<comment type="caution">
    <text evidence="5">The sequence shown here is derived from an EMBL/GenBank/DDBJ whole genome shotgun (WGS) entry which is preliminary data.</text>
</comment>
<dbReference type="PROSITE" id="PS00041">
    <property type="entry name" value="HTH_ARAC_FAMILY_1"/>
    <property type="match status" value="1"/>
</dbReference>
<dbReference type="Proteomes" id="UP000004881">
    <property type="component" value="Unassembled WGS sequence"/>
</dbReference>
<dbReference type="InterPro" id="IPR018062">
    <property type="entry name" value="HTH_AraC-typ_CS"/>
</dbReference>
<gene>
    <name evidence="5" type="ORF">GOTRE_078_00010</name>
</gene>
<dbReference type="PANTHER" id="PTHR46796">
    <property type="entry name" value="HTH-TYPE TRANSCRIPTIONAL ACTIVATOR RHAS-RELATED"/>
    <property type="match status" value="1"/>
</dbReference>
<dbReference type="PROSITE" id="PS01124">
    <property type="entry name" value="HTH_ARAC_FAMILY_2"/>
    <property type="match status" value="1"/>
</dbReference>
<evidence type="ECO:0000313" key="6">
    <source>
        <dbReference type="Proteomes" id="UP000004881"/>
    </source>
</evidence>
<evidence type="ECO:0000313" key="5">
    <source>
        <dbReference type="EMBL" id="GAB45034.1"/>
    </source>
</evidence>
<evidence type="ECO:0000256" key="3">
    <source>
        <dbReference type="ARBA" id="ARBA00023163"/>
    </source>
</evidence>
<protein>
    <submittedName>
        <fullName evidence="5">AraC family transcriptional regulator</fullName>
    </submittedName>
</protein>
<dbReference type="EMBL" id="BAFD01000078">
    <property type="protein sequence ID" value="GAB45034.1"/>
    <property type="molecule type" value="Genomic_DNA"/>
</dbReference>
<evidence type="ECO:0000256" key="1">
    <source>
        <dbReference type="ARBA" id="ARBA00023015"/>
    </source>
</evidence>
<dbReference type="InterPro" id="IPR050204">
    <property type="entry name" value="AraC_XylS_family_regulators"/>
</dbReference>
<keyword evidence="3" id="KW-0804">Transcription</keyword>
<organism evidence="5 6">
    <name type="scientific">Gordonia terrae NBRC 100016</name>
    <dbReference type="NCBI Taxonomy" id="1089454"/>
    <lineage>
        <taxon>Bacteria</taxon>
        <taxon>Bacillati</taxon>
        <taxon>Actinomycetota</taxon>
        <taxon>Actinomycetes</taxon>
        <taxon>Mycobacteriales</taxon>
        <taxon>Gordoniaceae</taxon>
        <taxon>Gordonia</taxon>
    </lineage>
</organism>
<dbReference type="InterPro" id="IPR009057">
    <property type="entry name" value="Homeodomain-like_sf"/>
</dbReference>
<proteinExistence type="predicted"/>
<feature type="non-terminal residue" evidence="5">
    <location>
        <position position="1"/>
    </location>
</feature>
<evidence type="ECO:0000256" key="2">
    <source>
        <dbReference type="ARBA" id="ARBA00023125"/>
    </source>
</evidence>
<dbReference type="Pfam" id="PF12833">
    <property type="entry name" value="HTH_18"/>
    <property type="match status" value="1"/>
</dbReference>
<dbReference type="SMART" id="SM00342">
    <property type="entry name" value="HTH_ARAC"/>
    <property type="match status" value="1"/>
</dbReference>
<sequence length="252" mass="27353">GKGPPDTTGRESYVIVGTQSMPTTGLITQGRRSTSYRGEDFLAVLNTSRRFTHTSFDISDPVGVWIPSALLAEDAGEDVPPIIETPLARSAAAFVRNFAHEVAVRGAETDAEAELAAIDVVRSALRSVRTETAQIGNNVTSTQEAAVALIEQNYRDPEFTVDSIVRSMHVSRRHLYRMFTGVGESPAALIARRRLERARTLLETQGDITIDRVAAASGFTSAAILRNRFRAEFGVTPDLFRRNSCQTAGADG</sequence>
<feature type="domain" description="HTH araC/xylS-type" evidence="4">
    <location>
        <begin position="144"/>
        <end position="243"/>
    </location>
</feature>
<keyword evidence="1" id="KW-0805">Transcription regulation</keyword>
<keyword evidence="2" id="KW-0238">DNA-binding</keyword>
<dbReference type="PANTHER" id="PTHR46796:SF6">
    <property type="entry name" value="ARAC SUBFAMILY"/>
    <property type="match status" value="1"/>
</dbReference>
<reference evidence="5 6" key="1">
    <citation type="submission" date="2012-02" db="EMBL/GenBank/DDBJ databases">
        <title>Whole genome shotgun sequence of Gordonia terrae NBRC 100016.</title>
        <authorList>
            <person name="Takarada H."/>
            <person name="Hosoyama A."/>
            <person name="Tsuchikane K."/>
            <person name="Katsumata H."/>
            <person name="Yamazaki S."/>
            <person name="Fujita N."/>
        </authorList>
    </citation>
    <scope>NUCLEOTIDE SEQUENCE [LARGE SCALE GENOMIC DNA]</scope>
    <source>
        <strain evidence="5 6">NBRC 100016</strain>
    </source>
</reference>
<accession>A0ABQ0HGM4</accession>